<evidence type="ECO:0000313" key="3">
    <source>
        <dbReference type="Proteomes" id="UP000515237"/>
    </source>
</evidence>
<dbReference type="Proteomes" id="UP000515237">
    <property type="component" value="Chromosome"/>
</dbReference>
<organism evidence="2 3">
    <name type="scientific">Adhaeribacter swui</name>
    <dbReference type="NCBI Taxonomy" id="2086471"/>
    <lineage>
        <taxon>Bacteria</taxon>
        <taxon>Pseudomonadati</taxon>
        <taxon>Bacteroidota</taxon>
        <taxon>Cytophagia</taxon>
        <taxon>Cytophagales</taxon>
        <taxon>Hymenobacteraceae</taxon>
        <taxon>Adhaeribacter</taxon>
    </lineage>
</organism>
<dbReference type="Pfam" id="PF10067">
    <property type="entry name" value="DUF2306"/>
    <property type="match status" value="1"/>
</dbReference>
<feature type="transmembrane region" description="Helical" evidence="1">
    <location>
        <begin position="143"/>
        <end position="165"/>
    </location>
</feature>
<sequence>MNQATQKLPPATTNYTLFHNFSAVALRWSARLLVATVWLSAALFGLYILAFYAAALYEGNTNRWNEVLPGLYEKNSVATTSGIGLHFAAGGIILVLGSIQLIDKVRVRFPVWHRWIGLIYVSASILAAVGGLIFILLKGTIGGFIMDLGFGLYGVLMFVAALATYRHAVTKSFEKHRAWALRLYALAIGSWLYRMDYGFWLLLTDGLGHTRQFTGLFDQVMFFFFYLPNLVVVEAFIRARRYKAPAGLKLLTCFILLGAAGFLVIGTYYFTIYYWGPAIVKWLSF</sequence>
<protein>
    <submittedName>
        <fullName evidence="2">DUF2306 domain-containing protein</fullName>
    </submittedName>
</protein>
<feature type="transmembrane region" description="Helical" evidence="1">
    <location>
        <begin position="213"/>
        <end position="236"/>
    </location>
</feature>
<feature type="transmembrane region" description="Helical" evidence="1">
    <location>
        <begin position="115"/>
        <end position="137"/>
    </location>
</feature>
<dbReference type="InterPro" id="IPR018750">
    <property type="entry name" value="DUF2306_membrane"/>
</dbReference>
<gene>
    <name evidence="2" type="ORF">HUW51_19680</name>
</gene>
<keyword evidence="1" id="KW-0472">Membrane</keyword>
<keyword evidence="3" id="KW-1185">Reference proteome</keyword>
<dbReference type="AlphaFoldDB" id="A0A7G7GCF5"/>
<feature type="transmembrane region" description="Helical" evidence="1">
    <location>
        <begin position="32"/>
        <end position="57"/>
    </location>
</feature>
<accession>A0A7G7GCF5</accession>
<evidence type="ECO:0000256" key="1">
    <source>
        <dbReference type="SAM" id="Phobius"/>
    </source>
</evidence>
<dbReference type="EMBL" id="CP055156">
    <property type="protein sequence ID" value="QNF34839.1"/>
    <property type="molecule type" value="Genomic_DNA"/>
</dbReference>
<evidence type="ECO:0000313" key="2">
    <source>
        <dbReference type="EMBL" id="QNF34839.1"/>
    </source>
</evidence>
<proteinExistence type="predicted"/>
<dbReference type="KEGG" id="aswu:HUW51_19680"/>
<feature type="transmembrane region" description="Helical" evidence="1">
    <location>
        <begin position="77"/>
        <end position="103"/>
    </location>
</feature>
<feature type="transmembrane region" description="Helical" evidence="1">
    <location>
        <begin position="248"/>
        <end position="275"/>
    </location>
</feature>
<name>A0A7G7GCF5_9BACT</name>
<feature type="transmembrane region" description="Helical" evidence="1">
    <location>
        <begin position="177"/>
        <end position="193"/>
    </location>
</feature>
<keyword evidence="1" id="KW-0812">Transmembrane</keyword>
<reference evidence="2 3" key="1">
    <citation type="journal article" date="2018" name="Int. J. Syst. Evol. Microbiol.">
        <title>Adhaeribacter swui sp. nov., isolated from wet mud.</title>
        <authorList>
            <person name="Kim D.U."/>
            <person name="Kim K.W."/>
            <person name="Kang M.S."/>
            <person name="Kim J.Y."/>
            <person name="Jang J.H."/>
            <person name="Kim M.K."/>
        </authorList>
    </citation>
    <scope>NUCLEOTIDE SEQUENCE [LARGE SCALE GENOMIC DNA]</scope>
    <source>
        <strain evidence="2 3">KCTC 52873</strain>
    </source>
</reference>
<keyword evidence="1" id="KW-1133">Transmembrane helix</keyword>
<dbReference type="RefSeq" id="WP_185271333.1">
    <property type="nucleotide sequence ID" value="NZ_CP055156.1"/>
</dbReference>